<dbReference type="GO" id="GO:0016787">
    <property type="term" value="F:hydrolase activity"/>
    <property type="evidence" value="ECO:0007669"/>
    <property type="project" value="UniProtKB-KW"/>
</dbReference>
<dbReference type="InterPro" id="IPR007099">
    <property type="entry name" value="RNA-dir_pol_NSvirus"/>
</dbReference>
<evidence type="ECO:0000256" key="1">
    <source>
        <dbReference type="ARBA" id="ARBA00012494"/>
    </source>
</evidence>
<organism evidence="11 12">
    <name type="scientific">Rio Preto da Eva virus</name>
    <dbReference type="NCBI Taxonomy" id="1538455"/>
    <lineage>
        <taxon>Viruses</taxon>
        <taxon>Riboviria</taxon>
        <taxon>Orthornavirae</taxon>
        <taxon>Negarnaviricota</taxon>
        <taxon>Polyploviricotina</taxon>
        <taxon>Bunyaviricetes</taxon>
        <taxon>Elliovirales</taxon>
        <taxon>Peribunyaviridae</taxon>
        <taxon>Pacuvirus</taxon>
        <taxon>Pacuvirus evaense</taxon>
    </lineage>
</organism>
<evidence type="ECO:0000313" key="11">
    <source>
        <dbReference type="EMBL" id="AIN55744.1"/>
    </source>
</evidence>
<dbReference type="PROSITE" id="PS50525">
    <property type="entry name" value="RDRP_SSRNA_NEG_SEG"/>
    <property type="match status" value="1"/>
</dbReference>
<keyword evidence="5" id="KW-0460">Magnesium</keyword>
<evidence type="ECO:0000256" key="6">
    <source>
        <dbReference type="ARBA" id="ARBA00030285"/>
    </source>
</evidence>
<evidence type="ECO:0000313" key="12">
    <source>
        <dbReference type="Proteomes" id="UP000101267"/>
    </source>
</evidence>
<evidence type="ECO:0000256" key="7">
    <source>
        <dbReference type="ARBA" id="ARBA00030436"/>
    </source>
</evidence>
<dbReference type="EC" id="2.7.7.48" evidence="1"/>
<dbReference type="Pfam" id="PF15518">
    <property type="entry name" value="L_protein_N"/>
    <property type="match status" value="1"/>
</dbReference>
<keyword evidence="12" id="KW-1185">Reference proteome</keyword>
<keyword evidence="11" id="KW-0548">Nucleotidyltransferase</keyword>
<dbReference type="GO" id="GO:0003968">
    <property type="term" value="F:RNA-directed RNA polymerase activity"/>
    <property type="evidence" value="ECO:0007669"/>
    <property type="project" value="UniProtKB-KW"/>
</dbReference>
<evidence type="ECO:0000256" key="3">
    <source>
        <dbReference type="ARBA" id="ARBA00022679"/>
    </source>
</evidence>
<dbReference type="GO" id="GO:0039694">
    <property type="term" value="P:viral RNA genome replication"/>
    <property type="evidence" value="ECO:0007669"/>
    <property type="project" value="InterPro"/>
</dbReference>
<dbReference type="InterPro" id="IPR007322">
    <property type="entry name" value="RNA_pol_bunyavir"/>
</dbReference>
<keyword evidence="11" id="KW-0696">RNA-directed RNA polymerase</keyword>
<dbReference type="InterPro" id="IPR048547">
    <property type="entry name" value="L_thumb_ring_bunyavir"/>
</dbReference>
<keyword evidence="3" id="KW-0808">Transferase</keyword>
<dbReference type="GeneID" id="41324487"/>
<feature type="domain" description="RdRp catalytic" evidence="10">
    <location>
        <begin position="1012"/>
        <end position="1199"/>
    </location>
</feature>
<dbReference type="EMBL" id="KM225257">
    <property type="protein sequence ID" value="AIN55744.1"/>
    <property type="molecule type" value="Viral_cRNA"/>
</dbReference>
<keyword evidence="4" id="KW-0378">Hydrolase</keyword>
<protein>
    <recommendedName>
        <fullName evidence="2">RNA-directed RNA polymerase L</fullName>
        <ecNumber evidence="1">2.7.7.48</ecNumber>
    </recommendedName>
    <alternativeName>
        <fullName evidence="6">Large structural protein</fullName>
    </alternativeName>
    <alternativeName>
        <fullName evidence="8">Replicase</fullName>
    </alternativeName>
    <alternativeName>
        <fullName evidence="7">Transcriptase</fullName>
    </alternativeName>
</protein>
<dbReference type="Proteomes" id="UP000101267">
    <property type="component" value="Genome"/>
</dbReference>
<proteinExistence type="inferred from homology"/>
<dbReference type="RefSeq" id="YP_009666934.1">
    <property type="nucleotide sequence ID" value="NC_043605.1"/>
</dbReference>
<reference evidence="11 12" key="1">
    <citation type="submission" date="2014-07" db="EMBL/GenBank/DDBJ databases">
        <title>Pacui virus, Rio Preto da Eva virus and Tapirape virus, three distinct viruses belonging to the family Bunyaviridae.</title>
        <authorList>
            <person name="Rodrigues D.S.G."/>
            <person name="Medeiros D.B.A."/>
            <person name="Nunes M.R.T."/>
            <person name="Vasconcelos P.F.C."/>
        </authorList>
    </citation>
    <scope>NUCLEOTIDE SEQUENCE [LARGE SCALE GENOMIC DNA]</scope>
    <source>
        <strain evidence="11">BEAR540870</strain>
    </source>
</reference>
<dbReference type="InterPro" id="IPR029124">
    <property type="entry name" value="L_protein_N"/>
</dbReference>
<evidence type="ECO:0000259" key="10">
    <source>
        <dbReference type="PROSITE" id="PS50525"/>
    </source>
</evidence>
<dbReference type="GO" id="GO:0006351">
    <property type="term" value="P:DNA-templated transcription"/>
    <property type="evidence" value="ECO:0007669"/>
    <property type="project" value="InterPro"/>
</dbReference>
<evidence type="ECO:0000256" key="2">
    <source>
        <dbReference type="ARBA" id="ARBA00018602"/>
    </source>
</evidence>
<comment type="similarity">
    <text evidence="9">Belongs to the Bunyavirales RNA polymerase family.</text>
</comment>
<sequence length="2252" mass="261769">MDQSTIDQLSRRIDAAYNAEIALLIDTDLFMLRHDYFGKELCQSLGIVYRNDIPGDEIINDAIPETIGKNINIKCTPDNYTIKDGVTFIIDYKVVVNDETIQSTYNKYYNIFKPYFEEYNRQFEIVIISCNPYNCMIKHTGVLFENFFNINGLELDFGWFFSLKDALYDKFRDDELFMSQAGPGEFSMTAPWCENNAALEDDPEFRKFINTLEPKEQSLFLRAIHYDPFKADKWSDFLLQTKESYKNDYTDYINDAARDIFSLKKTLEKPSHDEIAKGWEQMYERMKLDRNLTKDPTKQKPSLHFIWAKPDFKRENNQISKLIFFSKRLQSLKGTDLFIEVFRKIGENFDISCAPDEYQNFCSRIKSESRLQEKERKSKKLDSIHIGTSKVLWEQQFKMDLNPISQDIQSRFKTKFLGIGKGKRFALRTEQDVSTDKPKMLDFEDKVIIDAANEMMHSVKGVLSKRSELIKIGCFLDEYKHNIYESSKETWNTIEGITSTQYWSAINDFSVLMKGILGASQYNKHNTFRLCFCANNSIMAVVYPSSDIKTKQATTCYSIIAFHKDKDELMDPGCNYKTFETISGFLSISKPIRLDKERCQRIVTSPGLFLQSCLLMYNNNPTIKLQDVMNFCLFTSLSITKPLLTLTEPSRYMIMNSLAITSSVKGYIGEKFNPMTKTLFSVYMSRLIRDACSEAFNQKHLIQPRRIALDDYDITQKGVEESRLLKSIWFSGSVSLKEYINQIYLPFYFNSKGLHEKHHVMIDLAKTILEIESEQRRENFFPWSTTPKPQSVNLKVLIYGIARQLHLDTQRKSYLRMKIENRNNFKRKIYTISTLTSSKSCIEQGDFTKEKGGNLRQAKNIANPAFVEEFELNQKVEKSTYLDLKAKIPDYIDIRSTKVFDILYQKSKQGEIQDEDAIKYMLSVMQDKEEYVFSFFNKGQKTAKDREIFVGEYETKMALYVIERIMKELCKSNPEEMISEPGDSKLKVLENIANQEIREIISVCKKNRTENDTGLKTNKKPIKIDINADMSKWSAQDVTYKYFWLIALNPILYPEEKTSILKFFCRYMNKKLILPDALLNSIFDQFKEYENDIIKDMTMDFKRNWVQIRNNWFQGNLNYTSSYIHTVSMGTYKDIIKKGLALLDGEAFISSLVHSDDNHTSIIANQGKLDDDDIIRFCYDSFIMVCLSHGNQVNKKKTYVTNGLKEFVSLFNIFGEPFSIYGRFLLTSVGDCAYLGPYEDLSSRITSVQTAIKHGCPPSYAWVAIAMSQWLSYSTYNMMPGQYNDPCEALMIQDRFLIPIELGGLLNCPLHMLVLLGLDSINVYNLYMMVSKLSSTNMRGQRIEDILQDINNWSIAKLSDEQIFQLKVLRYITLGVEIDSASKMGETSDMRNRSVLTPRKFTTQKALIKLDSYKDYKNLIIDEPKYKANLEYMINHPELLVTKGENNEDYKNTILFRYNSKRFKESLSIQNPAQLFIEQVLFSKKPTIDYTRISDKFTMILEQESVSQNIIGKKTIKEALESIRKDLKMYEVSKDDLGIVMNCVVVNDPLAVTTINSEILHVLTEKKQRNGLTCSTMPEFRNIKIINYSPAVVIRAYRNREFCPPNADPQILERDVWFLQEFIRETGIEEKAKDHIRMNEVVKGEKDLIFEIQEWTRFYQSCYSYIKATEHKVKMFIIPNRVSTATQFCQSIIGNLKIDSHYFGCYFQKNAIGYNQKGLVSSSLDMSTLVADECFRLIAHFTDQVVSKQHRNKFVDEIIKNYTFRNYKVSTLLEKLLNSNRRTSFLPILFHLNKIKTDDMERFQNELGQKNVIWNNWQSNRSLNTGPIDLKLVTHSATMHIIGMDKKLNGAIMSVRQTKHSNIKQAGRNLLSARHNLSFEMFEKCEIQPKNWYICSQRRNAKRVFYDVKTGADIQNENNVIEFEGRKSYVVIPHCEVTVHQKYDDAILDYENIKFLNEEEVYYSKLIISENTYATVRKIDLSKMQDFDGPPILSSKLNITQLMKSRTLLSCNYDRVIGTSLLELSNVIECKGTDAEMNFDFLNDDIMDADEFEVIEATPNLKIQYGKRGQSYMTLQNAFVNIMKEKSLLFKSTMTFTGDGFTNGENMAYLINYISLLNHLNLDGEAKELYNVLHLIFIDMDMDATFHLADFSKEFLIDGRPNYRLLGLMVDSMKCKHNNIWSYLFNKAAIQISHALKAKDAENSPSISQILKSISKKFANIYRIQLQRLRFMDIFLDVIQIVFGFKISTKRL</sequence>
<name>A0A088NRE9_9VIRU</name>
<dbReference type="Pfam" id="PF21561">
    <property type="entry name" value="L_thumb_ring_vir"/>
    <property type="match status" value="1"/>
</dbReference>
<dbReference type="Gene3D" id="3.40.91.60">
    <property type="match status" value="1"/>
</dbReference>
<dbReference type="KEGG" id="vg:41324487"/>
<accession>A0A088NRE9</accession>
<evidence type="ECO:0000256" key="9">
    <source>
        <dbReference type="ARBA" id="ARBA00034123"/>
    </source>
</evidence>
<evidence type="ECO:0000256" key="4">
    <source>
        <dbReference type="ARBA" id="ARBA00022801"/>
    </source>
</evidence>
<dbReference type="Pfam" id="PF04196">
    <property type="entry name" value="Bunya_RdRp"/>
    <property type="match status" value="1"/>
</dbReference>
<evidence type="ECO:0000256" key="5">
    <source>
        <dbReference type="ARBA" id="ARBA00022842"/>
    </source>
</evidence>
<evidence type="ECO:0000256" key="8">
    <source>
        <dbReference type="ARBA" id="ARBA00031012"/>
    </source>
</evidence>